<evidence type="ECO:0000256" key="1">
    <source>
        <dbReference type="ARBA" id="ARBA00004496"/>
    </source>
</evidence>
<reference evidence="2" key="1">
    <citation type="submission" date="2018-07" db="EMBL/GenBank/DDBJ databases">
        <authorList>
            <consortium name="Genoscope - CEA"/>
            <person name="William W."/>
        </authorList>
    </citation>
    <scope>NUCLEOTIDE SEQUENCE</scope>
    <source>
        <strain evidence="2">IK1</strain>
    </source>
</reference>
<proteinExistence type="predicted"/>
<dbReference type="EMBL" id="UPXZ01000039">
    <property type="protein sequence ID" value="VBB48449.1"/>
    <property type="molecule type" value="Genomic_DNA"/>
</dbReference>
<organism evidence="2">
    <name type="scientific">uncultured Paludibacter sp</name>
    <dbReference type="NCBI Taxonomy" id="497635"/>
    <lineage>
        <taxon>Bacteria</taxon>
        <taxon>Pseudomonadati</taxon>
        <taxon>Bacteroidota</taxon>
        <taxon>Bacteroidia</taxon>
        <taxon>Bacteroidales</taxon>
        <taxon>Paludibacteraceae</taxon>
        <taxon>Paludibacter</taxon>
        <taxon>environmental samples</taxon>
    </lineage>
</organism>
<dbReference type="PANTHER" id="PTHR36438:SF1">
    <property type="entry name" value="IRON-SULFUR CLUSTER REPAIR PROTEIN YTFE"/>
    <property type="match status" value="1"/>
</dbReference>
<gene>
    <name evidence="2" type="ORF">TRIP_D440467</name>
</gene>
<dbReference type="AlphaFoldDB" id="A0A653AK61"/>
<dbReference type="InterPro" id="IPR019903">
    <property type="entry name" value="RIC_family"/>
</dbReference>
<evidence type="ECO:0008006" key="3">
    <source>
        <dbReference type="Google" id="ProtNLM"/>
    </source>
</evidence>
<name>A0A653AK61_9BACT</name>
<dbReference type="Gene3D" id="1.20.120.520">
    <property type="entry name" value="nmb1532 protein domain like"/>
    <property type="match status" value="1"/>
</dbReference>
<evidence type="ECO:0000313" key="2">
    <source>
        <dbReference type="EMBL" id="VBB48449.1"/>
    </source>
</evidence>
<dbReference type="PANTHER" id="PTHR36438">
    <property type="entry name" value="IRON-SULFUR CLUSTER REPAIR PROTEIN YTFE"/>
    <property type="match status" value="1"/>
</dbReference>
<dbReference type="GO" id="GO:0005737">
    <property type="term" value="C:cytoplasm"/>
    <property type="evidence" value="ECO:0007669"/>
    <property type="project" value="UniProtKB-SubCell"/>
</dbReference>
<protein>
    <recommendedName>
        <fullName evidence="3">Hemerythrin-like domain-containing protein</fullName>
    </recommendedName>
</protein>
<accession>A0A653AK61</accession>
<sequence>MNTIKNNITPETIITSIVLQHPKVLLFLEHFDILLPLQQTKTVGQVCEDKNIRFGLFLYLLNLYIETEDATPNDLMINDLPLIVKYLQNSHTYYLNDIYPSIQDSIQLLYKLNDTPEIKMVDNFFQNYFNEVKEHLIYENEIVFPYINSLIRCIQNKDKSECIQNTSYSVVEYKEHHDDIEEKLDDLVQLLIKYLPLKEDRQVRRKLFFKLTELNYDLKIHSLIEDLILIPLVEKMELEIRE</sequence>
<comment type="subcellular location">
    <subcellularLocation>
        <location evidence="1">Cytoplasm</location>
    </subcellularLocation>
</comment>